<protein>
    <submittedName>
        <fullName evidence="2">Uncharacterized protein</fullName>
    </submittedName>
</protein>
<evidence type="ECO:0000313" key="3">
    <source>
        <dbReference type="Proteomes" id="UP001596043"/>
    </source>
</evidence>
<name>A0ABV9HYE3_9FLAO</name>
<comment type="caution">
    <text evidence="2">The sequence shown here is derived from an EMBL/GenBank/DDBJ whole genome shotgun (WGS) entry which is preliminary data.</text>
</comment>
<reference evidence="3" key="1">
    <citation type="journal article" date="2019" name="Int. J. Syst. Evol. Microbiol.">
        <title>The Global Catalogue of Microorganisms (GCM) 10K type strain sequencing project: providing services to taxonomists for standard genome sequencing and annotation.</title>
        <authorList>
            <consortium name="The Broad Institute Genomics Platform"/>
            <consortium name="The Broad Institute Genome Sequencing Center for Infectious Disease"/>
            <person name="Wu L."/>
            <person name="Ma J."/>
        </authorList>
    </citation>
    <scope>NUCLEOTIDE SEQUENCE [LARGE SCALE GENOMIC DNA]</scope>
    <source>
        <strain evidence="3">YJ-61-S</strain>
    </source>
</reference>
<feature type="chain" id="PRO_5047421279" evidence="1">
    <location>
        <begin position="22"/>
        <end position="206"/>
    </location>
</feature>
<dbReference type="RefSeq" id="WP_379979378.1">
    <property type="nucleotide sequence ID" value="NZ_JBHSFV010000007.1"/>
</dbReference>
<evidence type="ECO:0000256" key="1">
    <source>
        <dbReference type="SAM" id="SignalP"/>
    </source>
</evidence>
<feature type="signal peptide" evidence="1">
    <location>
        <begin position="1"/>
        <end position="21"/>
    </location>
</feature>
<evidence type="ECO:0000313" key="2">
    <source>
        <dbReference type="EMBL" id="MFC4634785.1"/>
    </source>
</evidence>
<dbReference type="EMBL" id="JBHSFV010000007">
    <property type="protein sequence ID" value="MFC4634785.1"/>
    <property type="molecule type" value="Genomic_DNA"/>
</dbReference>
<sequence>MKTIKICIALAIIAISGSMSAQKTQPAPTLPPEIQNINIEQTLVDAMSSFVESVRPFYTAGDTYQLFKLKVLIGNQTAAAKTALPTLPPEGEAMLRKAYEYLSTGLTDRGITEKDNGKTIGEALLFTYNYQKNNSKSSISADVALFGGNQLALENNPLADTSRKKCKWWQVWCHVTSLLDSVFGEEVGDIIEDFLIGVISDFLNKQ</sequence>
<accession>A0ABV9HYE3</accession>
<organism evidence="2 3">
    <name type="scientific">Dokdonia ponticola</name>
    <dbReference type="NCBI Taxonomy" id="2041041"/>
    <lineage>
        <taxon>Bacteria</taxon>
        <taxon>Pseudomonadati</taxon>
        <taxon>Bacteroidota</taxon>
        <taxon>Flavobacteriia</taxon>
        <taxon>Flavobacteriales</taxon>
        <taxon>Flavobacteriaceae</taxon>
        <taxon>Dokdonia</taxon>
    </lineage>
</organism>
<gene>
    <name evidence="2" type="ORF">ACFO3O_12760</name>
</gene>
<dbReference type="Proteomes" id="UP001596043">
    <property type="component" value="Unassembled WGS sequence"/>
</dbReference>
<proteinExistence type="predicted"/>
<keyword evidence="3" id="KW-1185">Reference proteome</keyword>
<keyword evidence="1" id="KW-0732">Signal</keyword>